<dbReference type="SUPFAM" id="SSF51735">
    <property type="entry name" value="NAD(P)-binding Rossmann-fold domains"/>
    <property type="match status" value="1"/>
</dbReference>
<keyword evidence="2" id="KW-0560">Oxidoreductase</keyword>
<dbReference type="OrthoDB" id="419598at2759"/>
<protein>
    <submittedName>
        <fullName evidence="4">Isoflavone reductase-like protein</fullName>
    </submittedName>
</protein>
<organism evidence="4 5">
    <name type="scientific">Lachnellula subtilissima</name>
    <dbReference type="NCBI Taxonomy" id="602034"/>
    <lineage>
        <taxon>Eukaryota</taxon>
        <taxon>Fungi</taxon>
        <taxon>Dikarya</taxon>
        <taxon>Ascomycota</taxon>
        <taxon>Pezizomycotina</taxon>
        <taxon>Leotiomycetes</taxon>
        <taxon>Helotiales</taxon>
        <taxon>Lachnaceae</taxon>
        <taxon>Lachnellula</taxon>
    </lineage>
</organism>
<evidence type="ECO:0000259" key="3">
    <source>
        <dbReference type="Pfam" id="PF05368"/>
    </source>
</evidence>
<keyword evidence="1" id="KW-0521">NADP</keyword>
<keyword evidence="5" id="KW-1185">Reference proteome</keyword>
<evidence type="ECO:0000256" key="1">
    <source>
        <dbReference type="ARBA" id="ARBA00022857"/>
    </source>
</evidence>
<feature type="domain" description="NmrA-like" evidence="3">
    <location>
        <begin position="5"/>
        <end position="241"/>
    </location>
</feature>
<dbReference type="PANTHER" id="PTHR47706">
    <property type="entry name" value="NMRA-LIKE FAMILY PROTEIN"/>
    <property type="match status" value="1"/>
</dbReference>
<comment type="caution">
    <text evidence="4">The sequence shown here is derived from an EMBL/GenBank/DDBJ whole genome shotgun (WGS) entry which is preliminary data.</text>
</comment>
<proteinExistence type="predicted"/>
<dbReference type="GO" id="GO:0016491">
    <property type="term" value="F:oxidoreductase activity"/>
    <property type="evidence" value="ECO:0007669"/>
    <property type="project" value="UniProtKB-KW"/>
</dbReference>
<evidence type="ECO:0000313" key="4">
    <source>
        <dbReference type="EMBL" id="TVY42056.1"/>
    </source>
</evidence>
<dbReference type="InterPro" id="IPR008030">
    <property type="entry name" value="NmrA-like"/>
</dbReference>
<dbReference type="Proteomes" id="UP000462212">
    <property type="component" value="Unassembled WGS sequence"/>
</dbReference>
<name>A0A8H8RYG6_9HELO</name>
<accession>A0A8H8RYG6</accession>
<evidence type="ECO:0000313" key="5">
    <source>
        <dbReference type="Proteomes" id="UP000462212"/>
    </source>
</evidence>
<dbReference type="InterPro" id="IPR051609">
    <property type="entry name" value="NmrA/Isoflavone_reductase-like"/>
</dbReference>
<dbReference type="AlphaFoldDB" id="A0A8H8RYG6"/>
<dbReference type="PANTHER" id="PTHR47706:SF6">
    <property type="entry name" value="NMRA-LIKE FAMILY PROTEIN (AFU_ORTHOLOGUE AFUA_6G00280)"/>
    <property type="match status" value="1"/>
</dbReference>
<dbReference type="Gene3D" id="3.40.50.720">
    <property type="entry name" value="NAD(P)-binding Rossmann-like Domain"/>
    <property type="match status" value="1"/>
</dbReference>
<reference evidence="4 5" key="1">
    <citation type="submission" date="2018-05" db="EMBL/GenBank/DDBJ databases">
        <title>Genome sequencing and assembly of the regulated plant pathogen Lachnellula willkommii and related sister species for the development of diagnostic species identification markers.</title>
        <authorList>
            <person name="Giroux E."/>
            <person name="Bilodeau G."/>
        </authorList>
    </citation>
    <scope>NUCLEOTIDE SEQUENCE [LARGE SCALE GENOMIC DNA]</scope>
    <source>
        <strain evidence="4 5">CBS 197.66</strain>
    </source>
</reference>
<sequence>MSKPRTLVVGATGRTGGTIVDSLLEDGKTHIEALIRPASNAKPTILKLRDRGVKIHFAEIKDDPQLASILAGIDTVISTIGPGAQLEQIPLADAAKKADVKRFVPCAFITVCPSGGVMWIRDQQHFRKLGLPYTLIDVGYWYQASFPTLPSGRVDYASLLVPNMTISGDKNIKTALTDLRDIGPYVARCIIDSRTLNKYVFCYGELLSQDELFARMEELSGERIEREFVSPDQLFALCDATKASFRYDLSEIKQAMTVIDVEYSYSMFVRSDNSPEYAKYLGYLDARDLYPDFVPRLFEAFARELVDGKAAKIF</sequence>
<gene>
    <name evidence="4" type="ORF">LSUB1_G001837</name>
</gene>
<evidence type="ECO:0000256" key="2">
    <source>
        <dbReference type="ARBA" id="ARBA00023002"/>
    </source>
</evidence>
<dbReference type="InterPro" id="IPR036291">
    <property type="entry name" value="NAD(P)-bd_dom_sf"/>
</dbReference>
<dbReference type="Gene3D" id="3.90.25.10">
    <property type="entry name" value="UDP-galactose 4-epimerase, domain 1"/>
    <property type="match status" value="1"/>
</dbReference>
<dbReference type="EMBL" id="QGMJ01000112">
    <property type="protein sequence ID" value="TVY42056.1"/>
    <property type="molecule type" value="Genomic_DNA"/>
</dbReference>
<dbReference type="Pfam" id="PF05368">
    <property type="entry name" value="NmrA"/>
    <property type="match status" value="1"/>
</dbReference>